<evidence type="ECO:0000313" key="9">
    <source>
        <dbReference type="EMBL" id="ROT74659.1"/>
    </source>
</evidence>
<dbReference type="GO" id="GO:0005654">
    <property type="term" value="C:nucleoplasm"/>
    <property type="evidence" value="ECO:0007669"/>
    <property type="project" value="TreeGrafter"/>
</dbReference>
<keyword evidence="10" id="KW-1185">Reference proteome</keyword>
<reference evidence="9 10" key="2">
    <citation type="submission" date="2019-01" db="EMBL/GenBank/DDBJ databases">
        <title>The decoding of complex shrimp genome reveals the adaptation for benthos swimmer, frequently molting mechanism and breeding impact on genome.</title>
        <authorList>
            <person name="Sun Y."/>
            <person name="Gao Y."/>
            <person name="Yu Y."/>
        </authorList>
    </citation>
    <scope>NUCLEOTIDE SEQUENCE [LARGE SCALE GENOMIC DNA]</scope>
    <source>
        <tissue evidence="9">Muscle</tissue>
    </source>
</reference>
<sequence>MSLFHKKTNQTLPRSVPRVTCESPVEPPPRPDDPKALLLTASLVLSQQHNSPYLAGIPTMGNFNPYIASSPVMTMGMTDVASPITGVVPQQVVTAQKVPRTDRLEVCREFQRGACKRPEQECRFAHPPDHVSTTDEGTVTVCMDAIKSRCSREPCRYFHPPPHLQAQLRASQGRAAQQPVLTTMPPPTWGTCVQGPRGSWSLVGVPLCPLRPRPHASSPAERPTRSARHHPLLRADPASPCWPPSPSSQAVGTLLLGSPGLLTLAEISVLVKPALLLHLQTAGRQENARARCAACHAPSAGGLSAGVLLVPVTSLQPLHCRKASLAPCTSRPPSEGERRALSAAGGGAEAQCRRGASMAGV</sequence>
<evidence type="ECO:0000256" key="3">
    <source>
        <dbReference type="ARBA" id="ARBA00022771"/>
    </source>
</evidence>
<name>A0A3R7P3S8_PENVA</name>
<dbReference type="AlphaFoldDB" id="A0A3R7P3S8"/>
<dbReference type="GO" id="GO:0008270">
    <property type="term" value="F:zinc ion binding"/>
    <property type="evidence" value="ECO:0007669"/>
    <property type="project" value="UniProtKB-KW"/>
</dbReference>
<dbReference type="GO" id="GO:0043484">
    <property type="term" value="P:regulation of RNA splicing"/>
    <property type="evidence" value="ECO:0007669"/>
    <property type="project" value="TreeGrafter"/>
</dbReference>
<evidence type="ECO:0000256" key="1">
    <source>
        <dbReference type="ARBA" id="ARBA00022723"/>
    </source>
</evidence>
<feature type="region of interest" description="Disordered" evidence="7">
    <location>
        <begin position="1"/>
        <end position="34"/>
    </location>
</feature>
<dbReference type="Gene3D" id="3.30.1370.210">
    <property type="match status" value="1"/>
</dbReference>
<comment type="caution">
    <text evidence="9">The sequence shown here is derived from an EMBL/GenBank/DDBJ whole genome shotgun (WGS) entry which is preliminary data.</text>
</comment>
<dbReference type="PANTHER" id="PTHR12675">
    <property type="entry name" value="MUSCLEBLIND-LIKE PROTEIN"/>
    <property type="match status" value="1"/>
</dbReference>
<dbReference type="Proteomes" id="UP000283509">
    <property type="component" value="Unassembled WGS sequence"/>
</dbReference>
<dbReference type="OrthoDB" id="6285980at2759"/>
<dbReference type="InterPro" id="IPR000571">
    <property type="entry name" value="Znf_CCCH"/>
</dbReference>
<keyword evidence="3 6" id="KW-0863">Zinc-finger</keyword>
<keyword evidence="4 6" id="KW-0862">Zinc</keyword>
<gene>
    <name evidence="9" type="ORF">C7M84_006829</name>
</gene>
<keyword evidence="2" id="KW-0677">Repeat</keyword>
<evidence type="ECO:0000313" key="10">
    <source>
        <dbReference type="Proteomes" id="UP000283509"/>
    </source>
</evidence>
<evidence type="ECO:0000259" key="8">
    <source>
        <dbReference type="PROSITE" id="PS50103"/>
    </source>
</evidence>
<evidence type="ECO:0000256" key="5">
    <source>
        <dbReference type="ARBA" id="ARBA00038226"/>
    </source>
</evidence>
<keyword evidence="1 6" id="KW-0479">Metal-binding</keyword>
<dbReference type="EMBL" id="QCYY01001864">
    <property type="protein sequence ID" value="ROT74659.1"/>
    <property type="molecule type" value="Genomic_DNA"/>
</dbReference>
<organism evidence="9 10">
    <name type="scientific">Penaeus vannamei</name>
    <name type="common">Whiteleg shrimp</name>
    <name type="synonym">Litopenaeus vannamei</name>
    <dbReference type="NCBI Taxonomy" id="6689"/>
    <lineage>
        <taxon>Eukaryota</taxon>
        <taxon>Metazoa</taxon>
        <taxon>Ecdysozoa</taxon>
        <taxon>Arthropoda</taxon>
        <taxon>Crustacea</taxon>
        <taxon>Multicrustacea</taxon>
        <taxon>Malacostraca</taxon>
        <taxon>Eumalacostraca</taxon>
        <taxon>Eucarida</taxon>
        <taxon>Decapoda</taxon>
        <taxon>Dendrobranchiata</taxon>
        <taxon>Penaeoidea</taxon>
        <taxon>Penaeidae</taxon>
        <taxon>Penaeus</taxon>
    </lineage>
</organism>
<dbReference type="Pfam" id="PF22628">
    <property type="entry name" value="zf-CCCH_10"/>
    <property type="match status" value="1"/>
</dbReference>
<dbReference type="InterPro" id="IPR054429">
    <property type="entry name" value="Znf-CCCH_Muscleblind-like"/>
</dbReference>
<feature type="domain" description="C3H1-type" evidence="8">
    <location>
        <begin position="101"/>
        <end position="129"/>
    </location>
</feature>
<evidence type="ECO:0000256" key="6">
    <source>
        <dbReference type="PROSITE-ProRule" id="PRU00723"/>
    </source>
</evidence>
<dbReference type="PROSITE" id="PS50103">
    <property type="entry name" value="ZF_C3H1"/>
    <property type="match status" value="1"/>
</dbReference>
<dbReference type="GO" id="GO:0005737">
    <property type="term" value="C:cytoplasm"/>
    <property type="evidence" value="ECO:0007669"/>
    <property type="project" value="TreeGrafter"/>
</dbReference>
<feature type="zinc finger region" description="C3H1-type" evidence="6">
    <location>
        <begin position="101"/>
        <end position="129"/>
    </location>
</feature>
<proteinExistence type="inferred from homology"/>
<dbReference type="SMART" id="SM00356">
    <property type="entry name" value="ZnF_C3H1"/>
    <property type="match status" value="2"/>
</dbReference>
<protein>
    <submittedName>
        <fullName evidence="9">Putative homeotic protein female sterile-like</fullName>
    </submittedName>
</protein>
<accession>A0A3R7P3S8</accession>
<comment type="similarity">
    <text evidence="5">Belongs to the muscleblind family.</text>
</comment>
<feature type="region of interest" description="Disordered" evidence="7">
    <location>
        <begin position="326"/>
        <end position="346"/>
    </location>
</feature>
<reference evidence="9 10" key="1">
    <citation type="submission" date="2018-04" db="EMBL/GenBank/DDBJ databases">
        <authorList>
            <person name="Zhang X."/>
            <person name="Yuan J."/>
            <person name="Li F."/>
            <person name="Xiang J."/>
        </authorList>
    </citation>
    <scope>NUCLEOTIDE SEQUENCE [LARGE SCALE GENOMIC DNA]</scope>
    <source>
        <tissue evidence="9">Muscle</tissue>
    </source>
</reference>
<evidence type="ECO:0000256" key="4">
    <source>
        <dbReference type="ARBA" id="ARBA00022833"/>
    </source>
</evidence>
<evidence type="ECO:0000256" key="7">
    <source>
        <dbReference type="SAM" id="MobiDB-lite"/>
    </source>
</evidence>
<evidence type="ECO:0000256" key="2">
    <source>
        <dbReference type="ARBA" id="ARBA00022737"/>
    </source>
</evidence>
<dbReference type="GO" id="GO:0003723">
    <property type="term" value="F:RNA binding"/>
    <property type="evidence" value="ECO:0007669"/>
    <property type="project" value="TreeGrafter"/>
</dbReference>
<dbReference type="PANTHER" id="PTHR12675:SF12">
    <property type="entry name" value="PROTEIN MUSCLEBLIND"/>
    <property type="match status" value="1"/>
</dbReference>